<evidence type="ECO:0000256" key="10">
    <source>
        <dbReference type="SAM" id="MobiDB-lite"/>
    </source>
</evidence>
<feature type="region of interest" description="Disordered" evidence="10">
    <location>
        <begin position="344"/>
        <end position="392"/>
    </location>
</feature>
<feature type="compositionally biased region" description="Polar residues" evidence="10">
    <location>
        <begin position="319"/>
        <end position="331"/>
    </location>
</feature>
<dbReference type="InterPro" id="IPR018303">
    <property type="entry name" value="ATPase_P-typ_P_site"/>
</dbReference>
<dbReference type="Proteomes" id="UP000077002">
    <property type="component" value="Unassembled WGS sequence"/>
</dbReference>
<comment type="caution">
    <text evidence="12">The sequence shown here is derived from an EMBL/GenBank/DDBJ whole genome shotgun (WGS) entry which is preliminary data.</text>
</comment>
<keyword evidence="6" id="KW-0460">Magnesium</keyword>
<dbReference type="InterPro" id="IPR018289">
    <property type="entry name" value="MULE_transposase_dom"/>
</dbReference>
<evidence type="ECO:0000256" key="7">
    <source>
        <dbReference type="ARBA" id="ARBA00022967"/>
    </source>
</evidence>
<evidence type="ECO:0000259" key="11">
    <source>
        <dbReference type="Pfam" id="PF10551"/>
    </source>
</evidence>
<evidence type="ECO:0000256" key="2">
    <source>
        <dbReference type="ARBA" id="ARBA00022692"/>
    </source>
</evidence>
<dbReference type="RefSeq" id="XP_022508488.1">
    <property type="nucleotide sequence ID" value="XM_022659205.1"/>
</dbReference>
<dbReference type="GO" id="GO:0005524">
    <property type="term" value="F:ATP binding"/>
    <property type="evidence" value="ECO:0007669"/>
    <property type="project" value="UniProtKB-KW"/>
</dbReference>
<dbReference type="EMBL" id="LVKK01000089">
    <property type="protein sequence ID" value="OAG36536.1"/>
    <property type="molecule type" value="Genomic_DNA"/>
</dbReference>
<dbReference type="GeneID" id="34604405"/>
<keyword evidence="5" id="KW-0067">ATP-binding</keyword>
<evidence type="ECO:0000256" key="6">
    <source>
        <dbReference type="ARBA" id="ARBA00022842"/>
    </source>
</evidence>
<keyword evidence="9" id="KW-0472">Membrane</keyword>
<organism evidence="12 13">
    <name type="scientific">Fonsecaea monophora</name>
    <dbReference type="NCBI Taxonomy" id="254056"/>
    <lineage>
        <taxon>Eukaryota</taxon>
        <taxon>Fungi</taxon>
        <taxon>Dikarya</taxon>
        <taxon>Ascomycota</taxon>
        <taxon>Pezizomycotina</taxon>
        <taxon>Eurotiomycetes</taxon>
        <taxon>Chaetothyriomycetidae</taxon>
        <taxon>Chaetothyriales</taxon>
        <taxon>Herpotrichiellaceae</taxon>
        <taxon>Fonsecaea</taxon>
    </lineage>
</organism>
<evidence type="ECO:0000256" key="8">
    <source>
        <dbReference type="ARBA" id="ARBA00022989"/>
    </source>
</evidence>
<keyword evidence="2" id="KW-0812">Transmembrane</keyword>
<evidence type="ECO:0000256" key="4">
    <source>
        <dbReference type="ARBA" id="ARBA00022741"/>
    </source>
</evidence>
<accession>A0A177EY58</accession>
<dbReference type="PANTHER" id="PTHR45630:SF7">
    <property type="entry name" value="ENDOPLASMIC RETICULUM TRANSMEMBRANE HELIX TRANSLOCASE"/>
    <property type="match status" value="1"/>
</dbReference>
<dbReference type="GO" id="GO:0006874">
    <property type="term" value="P:intracellular calcium ion homeostasis"/>
    <property type="evidence" value="ECO:0007669"/>
    <property type="project" value="TreeGrafter"/>
</dbReference>
<evidence type="ECO:0000256" key="3">
    <source>
        <dbReference type="ARBA" id="ARBA00022723"/>
    </source>
</evidence>
<dbReference type="AlphaFoldDB" id="A0A177EY58"/>
<gene>
    <name evidence="12" type="ORF">AYO21_09267</name>
</gene>
<evidence type="ECO:0000313" key="12">
    <source>
        <dbReference type="EMBL" id="OAG36536.1"/>
    </source>
</evidence>
<keyword evidence="7" id="KW-1278">Translocase</keyword>
<keyword evidence="4" id="KW-0547">Nucleotide-binding</keyword>
<reference evidence="12 13" key="1">
    <citation type="submission" date="2016-03" db="EMBL/GenBank/DDBJ databases">
        <title>Draft genome sequence of the Fonsecaea monophora CBS 269.37.</title>
        <authorList>
            <person name="Bombassaro A."/>
            <person name="Vinicius W.A."/>
            <person name="De Hoog S."/>
            <person name="Sun J."/>
            <person name="Souza E.M."/>
            <person name="Raittz R.T."/>
            <person name="Costa F."/>
            <person name="Leao A.C."/>
            <person name="Tadra-Sfeir M.Z."/>
            <person name="Baura V."/>
            <person name="Balsanelli E."/>
            <person name="Pedrosa F.O."/>
            <person name="Moreno L.F."/>
            <person name="Steffens M.B."/>
            <person name="Xi L."/>
            <person name="Bocca A.L."/>
            <person name="Felipe M.S."/>
            <person name="Teixeira M."/>
            <person name="Telles Filho F.Q."/>
            <person name="Azevedo C.M."/>
            <person name="Gomes R."/>
            <person name="Vicente V.A."/>
        </authorList>
    </citation>
    <scope>NUCLEOTIDE SEQUENCE [LARGE SCALE GENOMIC DNA]</scope>
    <source>
        <strain evidence="12 13">CBS 269.37</strain>
    </source>
</reference>
<protein>
    <recommendedName>
        <fullName evidence="11">MULE transposase domain-containing protein</fullName>
    </recommendedName>
</protein>
<dbReference type="GO" id="GO:0019829">
    <property type="term" value="F:ATPase-coupled monoatomic cation transmembrane transporter activity"/>
    <property type="evidence" value="ECO:0007669"/>
    <property type="project" value="TreeGrafter"/>
</dbReference>
<feature type="region of interest" description="Disordered" evidence="10">
    <location>
        <begin position="319"/>
        <end position="338"/>
    </location>
</feature>
<evidence type="ECO:0000256" key="1">
    <source>
        <dbReference type="ARBA" id="ARBA00004141"/>
    </source>
</evidence>
<keyword evidence="8" id="KW-1133">Transmembrane helix</keyword>
<dbReference type="OrthoDB" id="1938144at2759"/>
<dbReference type="PANTHER" id="PTHR45630">
    <property type="entry name" value="CATION-TRANSPORTING ATPASE-RELATED"/>
    <property type="match status" value="1"/>
</dbReference>
<dbReference type="GO" id="GO:0046872">
    <property type="term" value="F:metal ion binding"/>
    <property type="evidence" value="ECO:0007669"/>
    <property type="project" value="UniProtKB-KW"/>
</dbReference>
<evidence type="ECO:0000256" key="9">
    <source>
        <dbReference type="ARBA" id="ARBA00023136"/>
    </source>
</evidence>
<keyword evidence="3" id="KW-0479">Metal-binding</keyword>
<proteinExistence type="predicted"/>
<dbReference type="InterPro" id="IPR006544">
    <property type="entry name" value="P-type_TPase_V"/>
</dbReference>
<feature type="compositionally biased region" description="Basic and acidic residues" evidence="10">
    <location>
        <begin position="344"/>
        <end position="383"/>
    </location>
</feature>
<evidence type="ECO:0000256" key="5">
    <source>
        <dbReference type="ARBA" id="ARBA00022840"/>
    </source>
</evidence>
<keyword evidence="13" id="KW-1185">Reference proteome</keyword>
<evidence type="ECO:0000313" key="13">
    <source>
        <dbReference type="Proteomes" id="UP000077002"/>
    </source>
</evidence>
<sequence>MPRMPMMVAVGMLNKGKTFPVTFSFCPSENDASYPFFWESLKLHLPGIAAPAVIISDQTSAIKPSMTKCFPSTGHQICEGHAVETMKTRFRDMGHTTTEIKGEKDRAGNRVVNGLQYLVWDYLRSVVTLVTAGQPNLGHRSTQRSESHHSVVTQITNGQLTLEIRHGATDVNTDDTVVNQLHVLEHGYVVIPNCFSADKTREGRDEIATGRLCQTTGRMIREINESEDLSRVSYPREAQARTFQNLRFTVPSYALRKPLFYPRAISTALSPLPQTSLSHWRVSISISIAPAVVAGWAANHVHSRVPSYQNLENQSEIQHRPSLTISTTNGRKIQEIREDLVHDERARFDGRRERLETQPEEQSGTKEDLDTETRSGESERQRESQSPARALITREIGKRREMSSSRDVTLTIAGRYLPSAKIPFLLDCCLEENGETTGRIGANDGQRTHCRRHPSTDNHSVFLGIKKLIEHTGLGVYPLYSTSTRPLLDLCSISSCLLDVILYCQPHPLYYISSSLLDPFLLDPPLLNPPLLDPSLFDLYSTSTRPHPLCSISSSLVDPCLVDPLLPEPPLVCPPLVDPYLVDPPLLDPRLLDLVLSARSRLLCLVRRRTDHPFRTPYPECAGVACFDKTGTLTGEDLVVDGIAGLSLGKKSVQNEASGRCAVLGHQGPRLRHSYHTTLVLETAHALIKTELEDRDIVGDPMEKATTAHALIKLEEGDIVGDTMEKATLDARNWTLGLDDTLISTPRDPGGRS</sequence>
<dbReference type="GO" id="GO:0015662">
    <property type="term" value="F:P-type ion transporter activity"/>
    <property type="evidence" value="ECO:0007669"/>
    <property type="project" value="TreeGrafter"/>
</dbReference>
<dbReference type="Pfam" id="PF10551">
    <property type="entry name" value="MULE"/>
    <property type="match status" value="1"/>
</dbReference>
<name>A0A177EY58_9EURO</name>
<comment type="subcellular location">
    <subcellularLocation>
        <location evidence="1">Membrane</location>
        <topology evidence="1">Multi-pass membrane protein</topology>
    </subcellularLocation>
</comment>
<dbReference type="GO" id="GO:0005789">
    <property type="term" value="C:endoplasmic reticulum membrane"/>
    <property type="evidence" value="ECO:0007669"/>
    <property type="project" value="TreeGrafter"/>
</dbReference>
<dbReference type="PROSITE" id="PS00154">
    <property type="entry name" value="ATPASE_E1_E2"/>
    <property type="match status" value="1"/>
</dbReference>
<feature type="domain" description="MULE transposase" evidence="11">
    <location>
        <begin position="3"/>
        <end position="83"/>
    </location>
</feature>